<proteinExistence type="predicted"/>
<name>A0A5B0NWA2_PUCGR</name>
<dbReference type="AlphaFoldDB" id="A0A5B0NWA2"/>
<feature type="compositionally biased region" description="Basic and acidic residues" evidence="1">
    <location>
        <begin position="93"/>
        <end position="102"/>
    </location>
</feature>
<feature type="compositionally biased region" description="Polar residues" evidence="1">
    <location>
        <begin position="718"/>
        <end position="734"/>
    </location>
</feature>
<accession>A0A5B0NWA2</accession>
<evidence type="ECO:0000313" key="3">
    <source>
        <dbReference type="EMBL" id="KAA1093425.1"/>
    </source>
</evidence>
<organism evidence="3 4">
    <name type="scientific">Puccinia graminis f. sp. tritici</name>
    <dbReference type="NCBI Taxonomy" id="56615"/>
    <lineage>
        <taxon>Eukaryota</taxon>
        <taxon>Fungi</taxon>
        <taxon>Dikarya</taxon>
        <taxon>Basidiomycota</taxon>
        <taxon>Pucciniomycotina</taxon>
        <taxon>Pucciniomycetes</taxon>
        <taxon>Pucciniales</taxon>
        <taxon>Pucciniaceae</taxon>
        <taxon>Puccinia</taxon>
    </lineage>
</organism>
<reference evidence="3 4" key="1">
    <citation type="submission" date="2019-05" db="EMBL/GenBank/DDBJ databases">
        <title>Emergence of the Ug99 lineage of the wheat stem rust pathogen through somatic hybridization.</title>
        <authorList>
            <person name="Li F."/>
            <person name="Upadhyaya N.M."/>
            <person name="Sperschneider J."/>
            <person name="Matny O."/>
            <person name="Nguyen-Phuc H."/>
            <person name="Mago R."/>
            <person name="Raley C."/>
            <person name="Miller M.E."/>
            <person name="Silverstein K.A.T."/>
            <person name="Henningsen E."/>
            <person name="Hirsch C.D."/>
            <person name="Visser B."/>
            <person name="Pretorius Z.A."/>
            <person name="Steffenson B.J."/>
            <person name="Schwessinger B."/>
            <person name="Dodds P.N."/>
            <person name="Figueroa M."/>
        </authorList>
    </citation>
    <scope>NUCLEOTIDE SEQUENCE [LARGE SCALE GENOMIC DNA]</scope>
    <source>
        <strain evidence="3 4">Ug99</strain>
    </source>
</reference>
<feature type="chain" id="PRO_5023054503" evidence="2">
    <location>
        <begin position="24"/>
        <end position="803"/>
    </location>
</feature>
<protein>
    <submittedName>
        <fullName evidence="3">Uncharacterized protein</fullName>
    </submittedName>
</protein>
<feature type="signal peptide" evidence="2">
    <location>
        <begin position="1"/>
        <end position="23"/>
    </location>
</feature>
<feature type="region of interest" description="Disordered" evidence="1">
    <location>
        <begin position="710"/>
        <end position="734"/>
    </location>
</feature>
<dbReference type="Proteomes" id="UP000325313">
    <property type="component" value="Unassembled WGS sequence"/>
</dbReference>
<dbReference type="EMBL" id="VDEP01000374">
    <property type="protein sequence ID" value="KAA1093425.1"/>
    <property type="molecule type" value="Genomic_DNA"/>
</dbReference>
<feature type="region of interest" description="Disordered" evidence="1">
    <location>
        <begin position="69"/>
        <end position="102"/>
    </location>
</feature>
<gene>
    <name evidence="3" type="ORF">PGTUg99_012173</name>
</gene>
<evidence type="ECO:0000313" key="4">
    <source>
        <dbReference type="Proteomes" id="UP000325313"/>
    </source>
</evidence>
<sequence length="803" mass="92374">MMHWGNLFRRLLLLCGICLTCSAFDELDFSQEFSWHEPLNLDDILRPVAPSHSHSGVAEGTSNLVSTNYQESQNTQARNDPNLTIGTGNGHSLAHEHSHSHSFENLVPAKDKQEVSEIPDPWWNIYEDTTEKFPENQRNLASSSSSSSLYTSIPEVYQGLRLPPYKKHRESMLCNPTTHQLGGKQEKHPVPSNFSTDSLHKGHMKTYLCKASKNKRRRVIWKQIIEQPSCQDISPNDPLNPCQKQISSRIDIPSCSKFSPESSMHCNPTTVILTEESGNVGVMSPPNVRVNFLNSPHTKSSTASCSCLEQYLPKHRMSSENNLANLTNKSFATKSNLIDIQTSYKHGAQDFQSNQFPKQAFARLGMHCCKKIMHHTPNPVISKGNFGKNKLVNSTPANTNHLEKFQKMHFSHSCGCPDEAIHSDKMRSMCHLHSSSSSRKPNTTVNKVVSNNQIRKRPFCYCMSHSCPSNQCQRPIESTVARSCCEESHPWSHKKDLINSINLKNIPMPPYDISQEILFAHQERPFNTLVFTSGVFRTKDESSHIDSKQISKICSLIDERTKSLVLDESKPNEAYTKFLKLCAFQDTQTDSNPSQNIKNHVLKQAKRSKLIKDSYKEFWSQRSLWFQFYHTKTGVKFEDLEFQSHEKLRKEEIVDQFLLFLFYVDMITSIIVKVEEKSSNQDIQKNYNSDKIKSAERYFQSIFQDSNSSKQEQDQLDQESQNSSQTFTENQTDNVVGFPKGRTGLMIWKIIEKWLEFEQETKNLHYILFNKQNKKYSKLFFEDIFCYSITYFNKIIAQNNIKY</sequence>
<feature type="compositionally biased region" description="Polar residues" evidence="1">
    <location>
        <begin position="69"/>
        <end position="86"/>
    </location>
</feature>
<comment type="caution">
    <text evidence="3">The sequence shown here is derived from an EMBL/GenBank/DDBJ whole genome shotgun (WGS) entry which is preliminary data.</text>
</comment>
<evidence type="ECO:0000256" key="2">
    <source>
        <dbReference type="SAM" id="SignalP"/>
    </source>
</evidence>
<keyword evidence="2" id="KW-0732">Signal</keyword>
<evidence type="ECO:0000256" key="1">
    <source>
        <dbReference type="SAM" id="MobiDB-lite"/>
    </source>
</evidence>